<proteinExistence type="predicted"/>
<dbReference type="EMBL" id="AXZF01000067">
    <property type="protein sequence ID" value="ERT68405.1"/>
    <property type="molecule type" value="Genomic_DNA"/>
</dbReference>
<dbReference type="eggNOG" id="COG0438">
    <property type="taxonomic scope" value="Bacteria"/>
</dbReference>
<sequence length="346" mass="40826">MKILLDGRLISDKPTGISRYSRELVKIYQNYYGYENIEVIINEDLKEKPFEYIKTELKPFNIIDFFKFHKFLERIDAEVYHSLYYSNSFFKDEKKKYVTTIHDLMYKLVPEFFSKNKLINFLGIKYYDVIVKKSLKNSDIVISVSKTTEEDVKKIYEHDSIVIPEGINIVSVKDKEIESLKSLKFFLYVGNSRPNKNLKFLADTFLISNTEYKLVLVGNNNNLRINDSRIKSLGFVSDQELSWLYKNCEAFIFPSLYEGFGLPVLEAIEKGSKVYCSTGGSLKEFSEKLVKKFNPYSGDELKYLLENTDKINFNKKNQLEELKKYSWRNIEILTHKELFVKFYNKK</sequence>
<feature type="domain" description="Glycosyl transferase family 1" evidence="2">
    <location>
        <begin position="179"/>
        <end position="285"/>
    </location>
</feature>
<evidence type="ECO:0000256" key="1">
    <source>
        <dbReference type="ARBA" id="ARBA00022679"/>
    </source>
</evidence>
<dbReference type="GO" id="GO:0016757">
    <property type="term" value="F:glycosyltransferase activity"/>
    <property type="evidence" value="ECO:0007669"/>
    <property type="project" value="InterPro"/>
</dbReference>
<keyword evidence="1" id="KW-0808">Transferase</keyword>
<dbReference type="PANTHER" id="PTHR46401:SF2">
    <property type="entry name" value="GLYCOSYLTRANSFERASE WBBK-RELATED"/>
    <property type="match status" value="1"/>
</dbReference>
<reference evidence="3 4" key="1">
    <citation type="submission" date="2013-08" db="EMBL/GenBank/DDBJ databases">
        <authorList>
            <person name="Weinstock G."/>
            <person name="Sodergren E."/>
            <person name="Wylie T."/>
            <person name="Fulton L."/>
            <person name="Fulton R."/>
            <person name="Fronick C."/>
            <person name="O'Laughlin M."/>
            <person name="Godfrey J."/>
            <person name="Miner T."/>
            <person name="Herter B."/>
            <person name="Appelbaum E."/>
            <person name="Cordes M."/>
            <person name="Lek S."/>
            <person name="Wollam A."/>
            <person name="Pepin K.H."/>
            <person name="Palsikar V.B."/>
            <person name="Mitreva M."/>
            <person name="Wilson R.K."/>
        </authorList>
    </citation>
    <scope>NUCLEOTIDE SEQUENCE [LARGE SCALE GENOMIC DNA]</scope>
    <source>
        <strain evidence="3 4">ATCC BAA-474</strain>
    </source>
</reference>
<protein>
    <recommendedName>
        <fullName evidence="2">Glycosyl transferase family 1 domain-containing protein</fullName>
    </recommendedName>
</protein>
<dbReference type="AlphaFoldDB" id="U7VA42"/>
<evidence type="ECO:0000259" key="2">
    <source>
        <dbReference type="Pfam" id="PF00534"/>
    </source>
</evidence>
<gene>
    <name evidence="3" type="ORF">HMPREF0202_01794</name>
</gene>
<dbReference type="STRING" id="1319815.HMPREF0202_01794"/>
<accession>U7VA42</accession>
<keyword evidence="4" id="KW-1185">Reference proteome</keyword>
<dbReference type="CDD" id="cd03809">
    <property type="entry name" value="GT4_MtfB-like"/>
    <property type="match status" value="1"/>
</dbReference>
<dbReference type="Pfam" id="PF00534">
    <property type="entry name" value="Glycos_transf_1"/>
    <property type="match status" value="1"/>
</dbReference>
<dbReference type="SUPFAM" id="SSF53756">
    <property type="entry name" value="UDP-Glycosyltransferase/glycogen phosphorylase"/>
    <property type="match status" value="1"/>
</dbReference>
<name>U7VA42_9FUSO</name>
<evidence type="ECO:0000313" key="4">
    <source>
        <dbReference type="Proteomes" id="UP000017081"/>
    </source>
</evidence>
<dbReference type="InterPro" id="IPR001296">
    <property type="entry name" value="Glyco_trans_1"/>
</dbReference>
<dbReference type="Gene3D" id="3.40.50.2000">
    <property type="entry name" value="Glycogen Phosphorylase B"/>
    <property type="match status" value="2"/>
</dbReference>
<evidence type="ECO:0000313" key="3">
    <source>
        <dbReference type="EMBL" id="ERT68405.1"/>
    </source>
</evidence>
<dbReference type="HOGENOM" id="CLU_009583_27_5_0"/>
<dbReference type="PANTHER" id="PTHR46401">
    <property type="entry name" value="GLYCOSYLTRANSFERASE WBBK-RELATED"/>
    <property type="match status" value="1"/>
</dbReference>
<organism evidence="3 4">
    <name type="scientific">Cetobacterium somerae ATCC BAA-474</name>
    <dbReference type="NCBI Taxonomy" id="1319815"/>
    <lineage>
        <taxon>Bacteria</taxon>
        <taxon>Fusobacteriati</taxon>
        <taxon>Fusobacteriota</taxon>
        <taxon>Fusobacteriia</taxon>
        <taxon>Fusobacteriales</taxon>
        <taxon>Fusobacteriaceae</taxon>
        <taxon>Cetobacterium</taxon>
    </lineage>
</organism>
<dbReference type="RefSeq" id="WP_023051330.1">
    <property type="nucleotide sequence ID" value="NZ_CP173062.2"/>
</dbReference>
<comment type="caution">
    <text evidence="3">The sequence shown here is derived from an EMBL/GenBank/DDBJ whole genome shotgun (WGS) entry which is preliminary data.</text>
</comment>
<dbReference type="Proteomes" id="UP000017081">
    <property type="component" value="Unassembled WGS sequence"/>
</dbReference>